<evidence type="ECO:0000256" key="1">
    <source>
        <dbReference type="SAM" id="SignalP"/>
    </source>
</evidence>
<dbReference type="EMBL" id="POSP01000003">
    <property type="protein sequence ID" value="PND39032.1"/>
    <property type="molecule type" value="Genomic_DNA"/>
</dbReference>
<dbReference type="RefSeq" id="WP_102768950.1">
    <property type="nucleotide sequence ID" value="NZ_POSP01000003.1"/>
</dbReference>
<dbReference type="Gene3D" id="3.40.190.10">
    <property type="entry name" value="Periplasmic binding protein-like II"/>
    <property type="match status" value="2"/>
</dbReference>
<evidence type="ECO:0000313" key="2">
    <source>
        <dbReference type="EMBL" id="PND39032.1"/>
    </source>
</evidence>
<keyword evidence="3" id="KW-1185">Reference proteome</keyword>
<evidence type="ECO:0000313" key="3">
    <source>
        <dbReference type="Proteomes" id="UP000235916"/>
    </source>
</evidence>
<reference evidence="2 3" key="1">
    <citation type="submission" date="2018-01" db="EMBL/GenBank/DDBJ databases">
        <title>Draft genome sequence of Paucibacter aquatile CR182 isolated from freshwater of the Nakdong River.</title>
        <authorList>
            <person name="Choi A."/>
            <person name="Chung E.J."/>
        </authorList>
    </citation>
    <scope>NUCLEOTIDE SEQUENCE [LARGE SCALE GENOMIC DNA]</scope>
    <source>
        <strain evidence="2 3">CR182</strain>
    </source>
</reference>
<dbReference type="SUPFAM" id="SSF53850">
    <property type="entry name" value="Periplasmic binding protein-like II"/>
    <property type="match status" value="1"/>
</dbReference>
<dbReference type="Proteomes" id="UP000235916">
    <property type="component" value="Unassembled WGS sequence"/>
</dbReference>
<dbReference type="PANTHER" id="PTHR35936">
    <property type="entry name" value="MEMBRANE-BOUND LYTIC MUREIN TRANSGLYCOSYLASE F"/>
    <property type="match status" value="1"/>
</dbReference>
<protein>
    <submittedName>
        <fullName evidence="2">Uncharacterized protein</fullName>
    </submittedName>
</protein>
<dbReference type="PANTHER" id="PTHR35936:SF6">
    <property type="entry name" value="AMINO ACID ABC TRANSPORTER SUBSTRATE-BINDING PAAT FAMILY PROTEIN"/>
    <property type="match status" value="1"/>
</dbReference>
<comment type="caution">
    <text evidence="2">The sequence shown here is derived from an EMBL/GenBank/DDBJ whole genome shotgun (WGS) entry which is preliminary data.</text>
</comment>
<gene>
    <name evidence="2" type="ORF">C1O66_16855</name>
</gene>
<sequence>MRRLQHVLKFGLWFSAMACAGPQADAAQATAASAPAKPALRVAHTEAMAYPLLSISPPNRLSGGFLKDLGDLIAAELGTEARHLLVARRRMESTVMGGEADIACYYSPHWIPVAGPHWTVPVVPQVERVVSLAAQPLPFEGLSDLQGKRIAVLLGYQFPQLQAAFESGQVTRLDERQVELLFRRLRLGMADALITSEVEIAGYFKRFPEERERFHISHRSFSITDTQCLVSPGSPWRLAAINEALTRLIQRGTVARLAQRYGMSGGR</sequence>
<keyword evidence="1" id="KW-0732">Signal</keyword>
<dbReference type="OrthoDB" id="8885114at2"/>
<proteinExistence type="predicted"/>
<name>A0A2N8L046_9BURK</name>
<organism evidence="2 3">
    <name type="scientific">Kinneretia aquatilis</name>
    <dbReference type="NCBI Taxonomy" id="2070761"/>
    <lineage>
        <taxon>Bacteria</taxon>
        <taxon>Pseudomonadati</taxon>
        <taxon>Pseudomonadota</taxon>
        <taxon>Betaproteobacteria</taxon>
        <taxon>Burkholderiales</taxon>
        <taxon>Sphaerotilaceae</taxon>
        <taxon>Roseateles</taxon>
    </lineage>
</organism>
<dbReference type="AlphaFoldDB" id="A0A2N8L046"/>
<accession>A0A2N8L046</accession>
<feature type="chain" id="PRO_5014757228" evidence="1">
    <location>
        <begin position="21"/>
        <end position="267"/>
    </location>
</feature>
<feature type="signal peptide" evidence="1">
    <location>
        <begin position="1"/>
        <end position="20"/>
    </location>
</feature>